<evidence type="ECO:0000313" key="2">
    <source>
        <dbReference type="EMBL" id="KAJ1194076.1"/>
    </source>
</evidence>
<evidence type="ECO:0000313" key="3">
    <source>
        <dbReference type="Proteomes" id="UP001066276"/>
    </source>
</evidence>
<feature type="compositionally biased region" description="Basic and acidic residues" evidence="1">
    <location>
        <begin position="97"/>
        <end position="108"/>
    </location>
</feature>
<dbReference type="AlphaFoldDB" id="A0AAV7UZV9"/>
<feature type="region of interest" description="Disordered" evidence="1">
    <location>
        <begin position="1"/>
        <end position="108"/>
    </location>
</feature>
<name>A0AAV7UZV9_PLEWA</name>
<reference evidence="2" key="1">
    <citation type="journal article" date="2022" name="bioRxiv">
        <title>Sequencing and chromosome-scale assembly of the giantPleurodeles waltlgenome.</title>
        <authorList>
            <person name="Brown T."/>
            <person name="Elewa A."/>
            <person name="Iarovenko S."/>
            <person name="Subramanian E."/>
            <person name="Araus A.J."/>
            <person name="Petzold A."/>
            <person name="Susuki M."/>
            <person name="Suzuki K.-i.T."/>
            <person name="Hayashi T."/>
            <person name="Toyoda A."/>
            <person name="Oliveira C."/>
            <person name="Osipova E."/>
            <person name="Leigh N.D."/>
            <person name="Simon A."/>
            <person name="Yun M.H."/>
        </authorList>
    </citation>
    <scope>NUCLEOTIDE SEQUENCE</scope>
    <source>
        <strain evidence="2">20211129_DDA</strain>
        <tissue evidence="2">Liver</tissue>
    </source>
</reference>
<gene>
    <name evidence="2" type="ORF">NDU88_003371</name>
</gene>
<keyword evidence="3" id="KW-1185">Reference proteome</keyword>
<organism evidence="2 3">
    <name type="scientific">Pleurodeles waltl</name>
    <name type="common">Iberian ribbed newt</name>
    <dbReference type="NCBI Taxonomy" id="8319"/>
    <lineage>
        <taxon>Eukaryota</taxon>
        <taxon>Metazoa</taxon>
        <taxon>Chordata</taxon>
        <taxon>Craniata</taxon>
        <taxon>Vertebrata</taxon>
        <taxon>Euteleostomi</taxon>
        <taxon>Amphibia</taxon>
        <taxon>Batrachia</taxon>
        <taxon>Caudata</taxon>
        <taxon>Salamandroidea</taxon>
        <taxon>Salamandridae</taxon>
        <taxon>Pleurodelinae</taxon>
        <taxon>Pleurodeles</taxon>
    </lineage>
</organism>
<sequence>MCRLGRPVGRSPTAGRKERMKAGEGRRGGIPLMIGGAVDFPLSDERPRGEEGGRDSPGWQGTKSFQGEIRSRPWPGRNMLSTPPPATATPQAGPDWCAERRQKEQPFQ</sequence>
<protein>
    <submittedName>
        <fullName evidence="2">Uncharacterized protein</fullName>
    </submittedName>
</protein>
<feature type="compositionally biased region" description="Basic and acidic residues" evidence="1">
    <location>
        <begin position="15"/>
        <end position="27"/>
    </location>
</feature>
<proteinExistence type="predicted"/>
<dbReference type="Proteomes" id="UP001066276">
    <property type="component" value="Chromosome 2_2"/>
</dbReference>
<evidence type="ECO:0000256" key="1">
    <source>
        <dbReference type="SAM" id="MobiDB-lite"/>
    </source>
</evidence>
<comment type="caution">
    <text evidence="2">The sequence shown here is derived from an EMBL/GenBank/DDBJ whole genome shotgun (WGS) entry which is preliminary data.</text>
</comment>
<feature type="compositionally biased region" description="Basic and acidic residues" evidence="1">
    <location>
        <begin position="43"/>
        <end position="54"/>
    </location>
</feature>
<accession>A0AAV7UZV9</accession>
<dbReference type="EMBL" id="JANPWB010000004">
    <property type="protein sequence ID" value="KAJ1194076.1"/>
    <property type="molecule type" value="Genomic_DNA"/>
</dbReference>